<name>A0A6L9EIZ2_CLOBU</name>
<proteinExistence type="predicted"/>
<evidence type="ECO:0000313" key="1">
    <source>
        <dbReference type="EMBL" id="NAS16468.1"/>
    </source>
</evidence>
<dbReference type="AlphaFoldDB" id="A0A6L9EIZ2"/>
<comment type="caution">
    <text evidence="1">The sequence shown here is derived from an EMBL/GenBank/DDBJ whole genome shotgun (WGS) entry which is preliminary data.</text>
</comment>
<evidence type="ECO:0008006" key="3">
    <source>
        <dbReference type="Google" id="ProtNLM"/>
    </source>
</evidence>
<evidence type="ECO:0000313" key="2">
    <source>
        <dbReference type="Proteomes" id="UP000474042"/>
    </source>
</evidence>
<gene>
    <name evidence="1" type="ORF">GND98_000920</name>
</gene>
<organism evidence="1 2">
    <name type="scientific">Clostridium butyricum</name>
    <dbReference type="NCBI Taxonomy" id="1492"/>
    <lineage>
        <taxon>Bacteria</taxon>
        <taxon>Bacillati</taxon>
        <taxon>Bacillota</taxon>
        <taxon>Clostridia</taxon>
        <taxon>Eubacteriales</taxon>
        <taxon>Clostridiaceae</taxon>
        <taxon>Clostridium</taxon>
    </lineage>
</organism>
<dbReference type="KEGG" id="cbut:ATN24_04935"/>
<sequence length="109" mass="12949">MELKEYLYEYKGLTLDIMERANEDGNIEYLLIEREQILNKIKASNFEQSEFEMFCNELKLVELEKEVNLVIKKEIISSKNKMEKLKKVHSASMKYSAIGYVPSRFNKQM</sequence>
<accession>A0A6L9EIZ2</accession>
<dbReference type="Proteomes" id="UP000474042">
    <property type="component" value="Unassembled WGS sequence"/>
</dbReference>
<protein>
    <recommendedName>
        <fullName evidence="3">Flagellar protein FliT</fullName>
    </recommendedName>
</protein>
<dbReference type="RefSeq" id="WP_058141745.1">
    <property type="nucleotide sequence ID" value="NZ_BTGE01000007.1"/>
</dbReference>
<reference evidence="1 2" key="1">
    <citation type="submission" date="2020-01" db="EMBL/GenBank/DDBJ databases">
        <title>Genome sequence of a 1,3-propanediol producer, Clostridium butyricum S3.</title>
        <authorList>
            <person name="Zhou J."/>
        </authorList>
    </citation>
    <scope>NUCLEOTIDE SEQUENCE [LARGE SCALE GENOMIC DNA]</scope>
    <source>
        <strain evidence="1 2">S3</strain>
    </source>
</reference>
<dbReference type="EMBL" id="WOFV02000002">
    <property type="protein sequence ID" value="NAS16468.1"/>
    <property type="molecule type" value="Genomic_DNA"/>
</dbReference>